<evidence type="ECO:0000313" key="3">
    <source>
        <dbReference type="Proteomes" id="UP000770661"/>
    </source>
</evidence>
<evidence type="ECO:0000313" key="2">
    <source>
        <dbReference type="EMBL" id="KAG0722624.1"/>
    </source>
</evidence>
<keyword evidence="3" id="KW-1185">Reference proteome</keyword>
<feature type="region of interest" description="Disordered" evidence="1">
    <location>
        <begin position="85"/>
        <end position="109"/>
    </location>
</feature>
<evidence type="ECO:0000256" key="1">
    <source>
        <dbReference type="SAM" id="MobiDB-lite"/>
    </source>
</evidence>
<dbReference type="Proteomes" id="UP000770661">
    <property type="component" value="Unassembled WGS sequence"/>
</dbReference>
<proteinExistence type="predicted"/>
<accession>A0A8J4YE99</accession>
<name>A0A8J4YE99_CHIOP</name>
<gene>
    <name evidence="2" type="ORF">GWK47_044151</name>
</gene>
<organism evidence="2 3">
    <name type="scientific">Chionoecetes opilio</name>
    <name type="common">Atlantic snow crab</name>
    <name type="synonym">Cancer opilio</name>
    <dbReference type="NCBI Taxonomy" id="41210"/>
    <lineage>
        <taxon>Eukaryota</taxon>
        <taxon>Metazoa</taxon>
        <taxon>Ecdysozoa</taxon>
        <taxon>Arthropoda</taxon>
        <taxon>Crustacea</taxon>
        <taxon>Multicrustacea</taxon>
        <taxon>Malacostraca</taxon>
        <taxon>Eumalacostraca</taxon>
        <taxon>Eucarida</taxon>
        <taxon>Decapoda</taxon>
        <taxon>Pleocyemata</taxon>
        <taxon>Brachyura</taxon>
        <taxon>Eubrachyura</taxon>
        <taxon>Majoidea</taxon>
        <taxon>Majidae</taxon>
        <taxon>Chionoecetes</taxon>
    </lineage>
</organism>
<dbReference type="EMBL" id="JACEEZ010009244">
    <property type="protein sequence ID" value="KAG0722624.1"/>
    <property type="molecule type" value="Genomic_DNA"/>
</dbReference>
<protein>
    <submittedName>
        <fullName evidence="2">Uncharacterized protein</fullName>
    </submittedName>
</protein>
<comment type="caution">
    <text evidence="2">The sequence shown here is derived from an EMBL/GenBank/DDBJ whole genome shotgun (WGS) entry which is preliminary data.</text>
</comment>
<reference evidence="2" key="1">
    <citation type="submission" date="2020-07" db="EMBL/GenBank/DDBJ databases">
        <title>The High-quality genome of the commercially important snow crab, Chionoecetes opilio.</title>
        <authorList>
            <person name="Jeong J.-H."/>
            <person name="Ryu S."/>
        </authorList>
    </citation>
    <scope>NUCLEOTIDE SEQUENCE</scope>
    <source>
        <strain evidence="2">MADBK_172401_WGS</strain>
        <tissue evidence="2">Digestive gland</tissue>
    </source>
</reference>
<dbReference type="AlphaFoldDB" id="A0A8J4YE99"/>
<sequence>MGSPQDPKKGAPARSWRGMFLLQRDPSPLLPNLWDSLGQNEGNDNIFYVGRHSPSHVVHEGAKAGAFSWGFTSQGDIPQRCRTAKERQAQGSFKNIQPAKTPAGRKLLGSSPNKANLIKFLVEKEKKTPNQGKPRQGAVVTVALCFKITKEQWGKGSWLSQVKKKRHTPPSP</sequence>